<dbReference type="AlphaFoldDB" id="A0ABD1ZLS0"/>
<feature type="transmembrane region" description="Helical" evidence="6">
    <location>
        <begin position="364"/>
        <end position="382"/>
    </location>
</feature>
<keyword evidence="4 6" id="KW-0472">Membrane</keyword>
<feature type="transmembrane region" description="Helical" evidence="6">
    <location>
        <begin position="222"/>
        <end position="242"/>
    </location>
</feature>
<dbReference type="EMBL" id="JBHFFA010000001">
    <property type="protein sequence ID" value="KAL2652397.1"/>
    <property type="molecule type" value="Genomic_DNA"/>
</dbReference>
<comment type="caution">
    <text evidence="7">The sequence shown here is derived from an EMBL/GenBank/DDBJ whole genome shotgun (WGS) entry which is preliminary data.</text>
</comment>
<keyword evidence="3 6" id="KW-1133">Transmembrane helix</keyword>
<feature type="transmembrane region" description="Helical" evidence="6">
    <location>
        <begin position="271"/>
        <end position="288"/>
    </location>
</feature>
<evidence type="ECO:0000256" key="3">
    <source>
        <dbReference type="ARBA" id="ARBA00022989"/>
    </source>
</evidence>
<organism evidence="7 8">
    <name type="scientific">Riccia fluitans</name>
    <dbReference type="NCBI Taxonomy" id="41844"/>
    <lineage>
        <taxon>Eukaryota</taxon>
        <taxon>Viridiplantae</taxon>
        <taxon>Streptophyta</taxon>
        <taxon>Embryophyta</taxon>
        <taxon>Marchantiophyta</taxon>
        <taxon>Marchantiopsida</taxon>
        <taxon>Marchantiidae</taxon>
        <taxon>Marchantiales</taxon>
        <taxon>Ricciaceae</taxon>
        <taxon>Riccia</taxon>
    </lineage>
</organism>
<protein>
    <recommendedName>
        <fullName evidence="9">Plastidal glycolate/glycerate translocator 1, chloroplastic</fullName>
    </recommendedName>
</protein>
<evidence type="ECO:0000256" key="5">
    <source>
        <dbReference type="SAM" id="MobiDB-lite"/>
    </source>
</evidence>
<evidence type="ECO:0000256" key="2">
    <source>
        <dbReference type="ARBA" id="ARBA00022692"/>
    </source>
</evidence>
<evidence type="ECO:0000256" key="4">
    <source>
        <dbReference type="ARBA" id="ARBA00023136"/>
    </source>
</evidence>
<gene>
    <name evidence="7" type="ORF">R1flu_020525</name>
</gene>
<evidence type="ECO:0008006" key="9">
    <source>
        <dbReference type="Google" id="ProtNLM"/>
    </source>
</evidence>
<dbReference type="Proteomes" id="UP001605036">
    <property type="component" value="Unassembled WGS sequence"/>
</dbReference>
<evidence type="ECO:0000256" key="6">
    <source>
        <dbReference type="SAM" id="Phobius"/>
    </source>
</evidence>
<keyword evidence="2 6" id="KW-0812">Transmembrane</keyword>
<feature type="transmembrane region" description="Helical" evidence="6">
    <location>
        <begin position="440"/>
        <end position="458"/>
    </location>
</feature>
<keyword evidence="8" id="KW-1185">Reference proteome</keyword>
<name>A0ABD1ZLS0_9MARC</name>
<proteinExistence type="predicted"/>
<evidence type="ECO:0000313" key="8">
    <source>
        <dbReference type="Proteomes" id="UP001605036"/>
    </source>
</evidence>
<dbReference type="GO" id="GO:0016020">
    <property type="term" value="C:membrane"/>
    <property type="evidence" value="ECO:0007669"/>
    <property type="project" value="UniProtKB-SubCell"/>
</dbReference>
<feature type="transmembrane region" description="Helical" evidence="6">
    <location>
        <begin position="498"/>
        <end position="519"/>
    </location>
</feature>
<comment type="subcellular location">
    <subcellularLocation>
        <location evidence="1">Membrane</location>
        <topology evidence="1">Multi-pass membrane protein</topology>
    </subcellularLocation>
</comment>
<feature type="region of interest" description="Disordered" evidence="5">
    <location>
        <begin position="16"/>
        <end position="38"/>
    </location>
</feature>
<feature type="transmembrane region" description="Helical" evidence="6">
    <location>
        <begin position="526"/>
        <end position="546"/>
    </location>
</feature>
<feature type="compositionally biased region" description="Basic and acidic residues" evidence="5">
    <location>
        <begin position="25"/>
        <end position="37"/>
    </location>
</feature>
<dbReference type="PANTHER" id="PTHR30249:SF0">
    <property type="entry name" value="PLASTIDAL GLYCOLATE_GLYCERATE TRANSLOCATOR 1, CHLOROPLASTIC"/>
    <property type="match status" value="1"/>
</dbReference>
<reference evidence="7 8" key="1">
    <citation type="submission" date="2024-09" db="EMBL/GenBank/DDBJ databases">
        <title>Chromosome-scale assembly of Riccia fluitans.</title>
        <authorList>
            <person name="Paukszto L."/>
            <person name="Sawicki J."/>
            <person name="Karawczyk K."/>
            <person name="Piernik-Szablinska J."/>
            <person name="Szczecinska M."/>
            <person name="Mazdziarz M."/>
        </authorList>
    </citation>
    <scope>NUCLEOTIDE SEQUENCE [LARGE SCALE GENOMIC DNA]</scope>
    <source>
        <strain evidence="7">Rf_01</strain>
        <tissue evidence="7">Aerial parts of the thallus</tissue>
    </source>
</reference>
<sequence>MHIIVVKANSSLKSSKSGANAVSKAGREEHRGGEYSNERGAPSCLMEFFENAKIVRLKSFISSSKISSGAGGGNVVRAEGGLLQQIQSLSYYGPGKRGHVYGLGRIALLRRRKDSNYGQMRGEGSVGRGATSLSVSRQAIRPRIGPQAHQPGNQDAFGRNVLRSKERSDLFRAKAAESDLPSVETSSPSLFQQAAGVLHLAVALGLFLALDKFLKQTFVAAGIKFPSALFGMFCIFTSLVLADLVNPEAAAAFICFFQPGIMFIQRWLPLFYVPSLVVIPLAVQGIPTDAAAKIALLFAGGWVASCAVAGYTTVMVRKIVNTTLQPPEYTPKPPPFSDFEFKALATAVLAFFGFAVYSPTAFGTTAAATLPFYLAVTAFGYVFGTKLPVTLRKIFHPIITCALFANIGAYIYGKVTGFGFEAALKFYLTKQAENPGAGDIYMGFLGSVILSFAFSMFRQRVLVKRHAAEIFSAVLVSSLFSMYSTAAAGRLIGLTSNLTLAIVPRCVTVALALPIASLLEAGNPSLTAAVVVLTGLIGANFTQGLMDKLGFSDPITRGMATATSAHGLGTAALSAKEPEALPFCAIAYALTGICCSVLVSIPVIQQSLLHVAGHGVM</sequence>
<evidence type="ECO:0000313" key="7">
    <source>
        <dbReference type="EMBL" id="KAL2652397.1"/>
    </source>
</evidence>
<dbReference type="PANTHER" id="PTHR30249">
    <property type="entry name" value="PUTATIVE SEROTONIN TRANSPORTER"/>
    <property type="match status" value="1"/>
</dbReference>
<feature type="transmembrane region" description="Helical" evidence="6">
    <location>
        <begin position="470"/>
        <end position="492"/>
    </location>
</feature>
<accession>A0ABD1ZLS0</accession>
<evidence type="ECO:0000256" key="1">
    <source>
        <dbReference type="ARBA" id="ARBA00004141"/>
    </source>
</evidence>
<feature type="transmembrane region" description="Helical" evidence="6">
    <location>
        <begin position="294"/>
        <end position="320"/>
    </location>
</feature>
<dbReference type="InterPro" id="IPR007300">
    <property type="entry name" value="CidB/LrgB"/>
</dbReference>
<feature type="transmembrane region" description="Helical" evidence="6">
    <location>
        <begin position="190"/>
        <end position="210"/>
    </location>
</feature>
<feature type="transmembrane region" description="Helical" evidence="6">
    <location>
        <begin position="580"/>
        <end position="604"/>
    </location>
</feature>
<dbReference type="Pfam" id="PF04172">
    <property type="entry name" value="LrgB"/>
    <property type="match status" value="1"/>
</dbReference>
<feature type="transmembrane region" description="Helical" evidence="6">
    <location>
        <begin position="394"/>
        <end position="412"/>
    </location>
</feature>